<keyword evidence="1" id="KW-1133">Transmembrane helix</keyword>
<keyword evidence="5" id="KW-1185">Reference proteome</keyword>
<organism evidence="4 5">
    <name type="scientific">Cylindrotheca closterium</name>
    <dbReference type="NCBI Taxonomy" id="2856"/>
    <lineage>
        <taxon>Eukaryota</taxon>
        <taxon>Sar</taxon>
        <taxon>Stramenopiles</taxon>
        <taxon>Ochrophyta</taxon>
        <taxon>Bacillariophyta</taxon>
        <taxon>Bacillariophyceae</taxon>
        <taxon>Bacillariophycidae</taxon>
        <taxon>Bacillariales</taxon>
        <taxon>Bacillariaceae</taxon>
        <taxon>Cylindrotheca</taxon>
    </lineage>
</organism>
<evidence type="ECO:0000259" key="3">
    <source>
        <dbReference type="Pfam" id="PF13460"/>
    </source>
</evidence>
<evidence type="ECO:0000256" key="2">
    <source>
        <dbReference type="SAM" id="SignalP"/>
    </source>
</evidence>
<feature type="chain" id="PRO_5041944709" description="NAD(P)-binding domain-containing protein" evidence="2">
    <location>
        <begin position="24"/>
        <end position="390"/>
    </location>
</feature>
<dbReference type="Pfam" id="PF13460">
    <property type="entry name" value="NAD_binding_10"/>
    <property type="match status" value="1"/>
</dbReference>
<dbReference type="PANTHER" id="PTHR15020:SF50">
    <property type="entry name" value="UPF0659 PROTEIN YMR090W"/>
    <property type="match status" value="1"/>
</dbReference>
<dbReference type="InterPro" id="IPR016040">
    <property type="entry name" value="NAD(P)-bd_dom"/>
</dbReference>
<dbReference type="PANTHER" id="PTHR15020">
    <property type="entry name" value="FLAVIN REDUCTASE-RELATED"/>
    <property type="match status" value="1"/>
</dbReference>
<dbReference type="SUPFAM" id="SSF51735">
    <property type="entry name" value="NAD(P)-binding Rossmann-fold domains"/>
    <property type="match status" value="1"/>
</dbReference>
<reference evidence="4" key="1">
    <citation type="submission" date="2023-08" db="EMBL/GenBank/DDBJ databases">
        <authorList>
            <person name="Audoor S."/>
            <person name="Bilcke G."/>
        </authorList>
    </citation>
    <scope>NUCLEOTIDE SEQUENCE</scope>
</reference>
<dbReference type="Gene3D" id="3.40.50.720">
    <property type="entry name" value="NAD(P)-binding Rossmann-like Domain"/>
    <property type="match status" value="1"/>
</dbReference>
<evidence type="ECO:0000313" key="5">
    <source>
        <dbReference type="Proteomes" id="UP001295423"/>
    </source>
</evidence>
<dbReference type="InterPro" id="IPR036291">
    <property type="entry name" value="NAD(P)-bd_dom_sf"/>
</dbReference>
<proteinExistence type="predicted"/>
<dbReference type="Proteomes" id="UP001295423">
    <property type="component" value="Unassembled WGS sequence"/>
</dbReference>
<dbReference type="AlphaFoldDB" id="A0AAD2CXI9"/>
<comment type="caution">
    <text evidence="4">The sequence shown here is derived from an EMBL/GenBank/DDBJ whole genome shotgun (WGS) entry which is preliminary data.</text>
</comment>
<protein>
    <recommendedName>
        <fullName evidence="3">NAD(P)-binding domain-containing protein</fullName>
    </recommendedName>
</protein>
<sequence>MMFWQQLILSCLILAITWQHCGALQPSIPPVALITGATGRTGQLVSDLLLEQGFHLRIFCRDEAKARELFEAKNSKYSQQDGDDGEPCVIEYVLGNLNSMADVKAAFQTSPSSPPLTHLVFLAGGEGADYKSVNYYGVESVAKLAIQTPSIRQIVLVSTAWATRPYSIASLLFNTLYPETIPMASHYLGEQALRRAVASSNTNNPSSLGTDSINKINYVILRAGGLNSDDRWMNKYPEAAAMGLTFSQGDTFTFAGIAGRPGMCRSQLAKAVLAATTVEGGYTVEVTGSGPTDWKDSSVYQTTLQPDDEQLYSKESSSGALISVAEEEEVFGIHMEAVQQLKATAIAATAAGVGFIGTLGFVRGLISLLLLDAIILLLWGKIFATRQVSS</sequence>
<gene>
    <name evidence="4" type="ORF">CYCCA115_LOCUS9285</name>
</gene>
<dbReference type="EMBL" id="CAKOGP040001335">
    <property type="protein sequence ID" value="CAJ1945141.1"/>
    <property type="molecule type" value="Genomic_DNA"/>
</dbReference>
<feature type="transmembrane region" description="Helical" evidence="1">
    <location>
        <begin position="365"/>
        <end position="384"/>
    </location>
</feature>
<keyword evidence="1" id="KW-0812">Transmembrane</keyword>
<keyword evidence="2" id="KW-0732">Signal</keyword>
<accession>A0AAD2CXI9</accession>
<evidence type="ECO:0000256" key="1">
    <source>
        <dbReference type="SAM" id="Phobius"/>
    </source>
</evidence>
<feature type="signal peptide" evidence="2">
    <location>
        <begin position="1"/>
        <end position="23"/>
    </location>
</feature>
<evidence type="ECO:0000313" key="4">
    <source>
        <dbReference type="EMBL" id="CAJ1945141.1"/>
    </source>
</evidence>
<feature type="domain" description="NAD(P)-binding" evidence="3">
    <location>
        <begin position="36"/>
        <end position="230"/>
    </location>
</feature>
<keyword evidence="1" id="KW-0472">Membrane</keyword>
<name>A0AAD2CXI9_9STRA</name>